<dbReference type="Pfam" id="PF26128">
    <property type="entry name" value="Gad2"/>
    <property type="match status" value="1"/>
</dbReference>
<proteinExistence type="predicted"/>
<comment type="caution">
    <text evidence="1">The sequence shown here is derived from an EMBL/GenBank/DDBJ whole genome shotgun (WGS) entry which is preliminary data.</text>
</comment>
<dbReference type="RefSeq" id="WP_128982632.1">
    <property type="nucleotide sequence ID" value="NZ_PDKJ01000013.1"/>
</dbReference>
<organism evidence="1 2">
    <name type="scientific">Halarcobacter ebronensis</name>
    <dbReference type="NCBI Taxonomy" id="1462615"/>
    <lineage>
        <taxon>Bacteria</taxon>
        <taxon>Pseudomonadati</taxon>
        <taxon>Campylobacterota</taxon>
        <taxon>Epsilonproteobacteria</taxon>
        <taxon>Campylobacterales</taxon>
        <taxon>Arcobacteraceae</taxon>
        <taxon>Halarcobacter</taxon>
    </lineage>
</organism>
<protein>
    <recommendedName>
        <fullName evidence="3">Nucleotidyltransferase</fullName>
    </recommendedName>
</protein>
<dbReference type="EMBL" id="PDKJ01000013">
    <property type="protein sequence ID" value="RXJ66645.1"/>
    <property type="molecule type" value="Genomic_DNA"/>
</dbReference>
<sequence>MNFPFWNQYEFLDSDLAIVLDKRLKIVSDRIENFFKNVVSKPLKEEYIEFYLAGSCLKRDTFRDIDLFFLTNEALHEVLDCIDKKYFLYKNNSHTFKFENDIFQCVYRERFLNKNLKFVIDIFDFYSTKIGFKCRVNTKNFKLEVVESEVREEFVLYMKKRYNHVTRINQNPFVSLQRAIHFCKSGDDVPFHSFLDVILEIMKIDPVEDYEKCFQRIQGDGQNHEAVKKAIEEFLKKRKELEKRE</sequence>
<dbReference type="Proteomes" id="UP000290172">
    <property type="component" value="Unassembled WGS sequence"/>
</dbReference>
<evidence type="ECO:0000313" key="2">
    <source>
        <dbReference type="Proteomes" id="UP000290172"/>
    </source>
</evidence>
<name>A0A4Q0Y9U7_9BACT</name>
<evidence type="ECO:0008006" key="3">
    <source>
        <dbReference type="Google" id="ProtNLM"/>
    </source>
</evidence>
<accession>A0A4Q0Y9U7</accession>
<gene>
    <name evidence="1" type="ORF">CRV08_12510</name>
</gene>
<reference evidence="1 2" key="1">
    <citation type="submission" date="2017-10" db="EMBL/GenBank/DDBJ databases">
        <title>Genomics of the genus Arcobacter.</title>
        <authorList>
            <person name="Perez-Cataluna A."/>
            <person name="Figueras M.J."/>
        </authorList>
    </citation>
    <scope>NUCLEOTIDE SEQUENCE [LARGE SCALE GENOMIC DNA]</scope>
    <source>
        <strain evidence="1 2">CECT 8993</strain>
    </source>
</reference>
<dbReference type="AlphaFoldDB" id="A0A4Q0Y9U7"/>
<evidence type="ECO:0000313" key="1">
    <source>
        <dbReference type="EMBL" id="RXJ66645.1"/>
    </source>
</evidence>